<accession>A0A3E2GVS5</accession>
<dbReference type="EMBL" id="NCSJ02000346">
    <property type="protein sequence ID" value="RFU25274.1"/>
    <property type="molecule type" value="Genomic_DNA"/>
</dbReference>
<dbReference type="OrthoDB" id="5387895at2759"/>
<organism evidence="2 3">
    <name type="scientific">Scytalidium lignicola</name>
    <name type="common">Hyphomycete</name>
    <dbReference type="NCBI Taxonomy" id="5539"/>
    <lineage>
        <taxon>Eukaryota</taxon>
        <taxon>Fungi</taxon>
        <taxon>Dikarya</taxon>
        <taxon>Ascomycota</taxon>
        <taxon>Pezizomycotina</taxon>
        <taxon>Leotiomycetes</taxon>
        <taxon>Leotiomycetes incertae sedis</taxon>
        <taxon>Scytalidium</taxon>
    </lineage>
</organism>
<sequence length="469" mass="52363">MSLPVSGFRKLSISQSMQSSRGHAQGQARGKGRALPHEEDPSSSEEEEEEEEEEEGREDDDVEMHLGREIFAVDHCREVGGYYAFQIASAKIETVGVRIASTGTGVPTCSCNRPEPCPHIPWLISQLKRTRDNSEDETSPEPYDLISTAGLDNVCEELHWELREGTDSDSEETIWHLKKDYLKSKIGRQTRAMLRKRMKEVRMIMATLSPVVAEEYRADIFTSSEDISTDNMVVPHDLEATISRMLALDDELYYQFKSLISRNDIASDYFRKMSGKAQNTCQLLDQYIQTGPSTGNHDVIWCGNTLVTIVNKISSYATEMAPLSRSSREEAAKTLVSILHEVVMNRNHDAFQRVNWQRRPTLGEKQKDRNLYQLLIGSTSRAGPADGSFVIKALQDLADAADRCVEDLEQILETIQSSGWGAPLAYVEKLTGLIAQLKGSRASGGGPGQSSSSGKRPAGREDRKVKRMK</sequence>
<feature type="non-terminal residue" evidence="2">
    <location>
        <position position="1"/>
    </location>
</feature>
<dbReference type="AlphaFoldDB" id="A0A3E2GVS5"/>
<gene>
    <name evidence="2" type="ORF">B7463_g11058</name>
</gene>
<feature type="compositionally biased region" description="Basic and acidic residues" evidence="1">
    <location>
        <begin position="458"/>
        <end position="469"/>
    </location>
</feature>
<feature type="region of interest" description="Disordered" evidence="1">
    <location>
        <begin position="1"/>
        <end position="63"/>
    </location>
</feature>
<feature type="region of interest" description="Disordered" evidence="1">
    <location>
        <begin position="438"/>
        <end position="469"/>
    </location>
</feature>
<evidence type="ECO:0000313" key="2">
    <source>
        <dbReference type="EMBL" id="RFU25274.1"/>
    </source>
</evidence>
<feature type="non-terminal residue" evidence="2">
    <location>
        <position position="469"/>
    </location>
</feature>
<feature type="compositionally biased region" description="Polar residues" evidence="1">
    <location>
        <begin position="12"/>
        <end position="22"/>
    </location>
</feature>
<evidence type="ECO:0000313" key="3">
    <source>
        <dbReference type="Proteomes" id="UP000258309"/>
    </source>
</evidence>
<dbReference type="OMA" id="MLLDNHH"/>
<proteinExistence type="predicted"/>
<keyword evidence="3" id="KW-1185">Reference proteome</keyword>
<comment type="caution">
    <text evidence="2">The sequence shown here is derived from an EMBL/GenBank/DDBJ whole genome shotgun (WGS) entry which is preliminary data.</text>
</comment>
<feature type="compositionally biased region" description="Acidic residues" evidence="1">
    <location>
        <begin position="41"/>
        <end position="62"/>
    </location>
</feature>
<evidence type="ECO:0008006" key="4">
    <source>
        <dbReference type="Google" id="ProtNLM"/>
    </source>
</evidence>
<dbReference type="Proteomes" id="UP000258309">
    <property type="component" value="Unassembled WGS sequence"/>
</dbReference>
<protein>
    <recommendedName>
        <fullName evidence="4">SWIM-type domain-containing protein</fullName>
    </recommendedName>
</protein>
<name>A0A3E2GVS5_SCYLI</name>
<evidence type="ECO:0000256" key="1">
    <source>
        <dbReference type="SAM" id="MobiDB-lite"/>
    </source>
</evidence>
<reference evidence="2 3" key="1">
    <citation type="submission" date="2018-05" db="EMBL/GenBank/DDBJ databases">
        <title>Draft genome sequence of Scytalidium lignicola DSM 105466, a ubiquitous saprotrophic fungus.</title>
        <authorList>
            <person name="Buettner E."/>
            <person name="Gebauer A.M."/>
            <person name="Hofrichter M."/>
            <person name="Liers C."/>
            <person name="Kellner H."/>
        </authorList>
    </citation>
    <scope>NUCLEOTIDE SEQUENCE [LARGE SCALE GENOMIC DNA]</scope>
    <source>
        <strain evidence="2 3">DSM 105466</strain>
    </source>
</reference>